<dbReference type="Pfam" id="PF00702">
    <property type="entry name" value="Hydrolase"/>
    <property type="match status" value="1"/>
</dbReference>
<evidence type="ECO:0000313" key="2">
    <source>
        <dbReference type="Proteomes" id="UP000293874"/>
    </source>
</evidence>
<dbReference type="InterPro" id="IPR023198">
    <property type="entry name" value="PGP-like_dom2"/>
</dbReference>
<proteinExistence type="predicted"/>
<dbReference type="InterPro" id="IPR036412">
    <property type="entry name" value="HAD-like_sf"/>
</dbReference>
<dbReference type="Proteomes" id="UP000293874">
    <property type="component" value="Unassembled WGS sequence"/>
</dbReference>
<organism evidence="1 2">
    <name type="scientific">Pseudobacter ginsenosidimutans</name>
    <dbReference type="NCBI Taxonomy" id="661488"/>
    <lineage>
        <taxon>Bacteria</taxon>
        <taxon>Pseudomonadati</taxon>
        <taxon>Bacteroidota</taxon>
        <taxon>Chitinophagia</taxon>
        <taxon>Chitinophagales</taxon>
        <taxon>Chitinophagaceae</taxon>
        <taxon>Pseudobacter</taxon>
    </lineage>
</organism>
<dbReference type="InterPro" id="IPR051806">
    <property type="entry name" value="HAD-like_SPP"/>
</dbReference>
<dbReference type="RefSeq" id="WP_130539679.1">
    <property type="nucleotide sequence ID" value="NZ_CP042431.1"/>
</dbReference>
<accession>A0A4Q7N119</accession>
<dbReference type="PROSITE" id="PS01228">
    <property type="entry name" value="COF_1"/>
    <property type="match status" value="1"/>
</dbReference>
<reference evidence="1 2" key="1">
    <citation type="submission" date="2019-02" db="EMBL/GenBank/DDBJ databases">
        <title>Genomic Encyclopedia of Type Strains, Phase IV (KMG-IV): sequencing the most valuable type-strain genomes for metagenomic binning, comparative biology and taxonomic classification.</title>
        <authorList>
            <person name="Goeker M."/>
        </authorList>
    </citation>
    <scope>NUCLEOTIDE SEQUENCE [LARGE SCALE GENOMIC DNA]</scope>
    <source>
        <strain evidence="1 2">DSM 18116</strain>
    </source>
</reference>
<gene>
    <name evidence="1" type="ORF">EV199_1164</name>
</gene>
<dbReference type="PANTHER" id="PTHR43481:SF4">
    <property type="entry name" value="GLYCEROL-1-PHOSPHATE PHOSPHOHYDROLASE 1-RELATED"/>
    <property type="match status" value="1"/>
</dbReference>
<dbReference type="Gene3D" id="3.40.50.1000">
    <property type="entry name" value="HAD superfamily/HAD-like"/>
    <property type="match status" value="1"/>
</dbReference>
<dbReference type="InterPro" id="IPR006439">
    <property type="entry name" value="HAD-SF_hydro_IA"/>
</dbReference>
<dbReference type="SUPFAM" id="SSF56784">
    <property type="entry name" value="HAD-like"/>
    <property type="match status" value="1"/>
</dbReference>
<dbReference type="PANTHER" id="PTHR43481">
    <property type="entry name" value="FRUCTOSE-1-PHOSPHATE PHOSPHATASE"/>
    <property type="match status" value="1"/>
</dbReference>
<dbReference type="OrthoDB" id="5504491at2"/>
<dbReference type="SFLD" id="SFLDG01129">
    <property type="entry name" value="C1.5:_HAD__Beta-PGM__Phosphata"/>
    <property type="match status" value="1"/>
</dbReference>
<name>A0A4Q7N119_9BACT</name>
<dbReference type="Gene3D" id="1.10.150.240">
    <property type="entry name" value="Putative phosphatase, domain 2"/>
    <property type="match status" value="1"/>
</dbReference>
<dbReference type="NCBIfam" id="TIGR01549">
    <property type="entry name" value="HAD-SF-IA-v1"/>
    <property type="match status" value="1"/>
</dbReference>
<evidence type="ECO:0000313" key="1">
    <source>
        <dbReference type="EMBL" id="RZS75300.1"/>
    </source>
</evidence>
<dbReference type="GO" id="GO:0050308">
    <property type="term" value="F:sugar-phosphatase activity"/>
    <property type="evidence" value="ECO:0007669"/>
    <property type="project" value="TreeGrafter"/>
</dbReference>
<comment type="caution">
    <text evidence="1">The sequence shown here is derived from an EMBL/GenBank/DDBJ whole genome shotgun (WGS) entry which is preliminary data.</text>
</comment>
<sequence length="226" mass="24050">MQQQIDAVLLDMDGTILNSIKSAERVWTTWALRNGIDVESFLPTIHGIQAVETIRRLALPGMDPVAEAAALTLAEIDDVAGIEPIAGAANFLAALSPYRWAVVTSAPRELATRRIQAAGLPLPPLMITAEDVPNSKPAPDGFQLAAEKLGTTAGKCLVLEDSPAGILAGERAGSQVLVITATHHKKMENNYPAITDYNDLNFATDANGALEIRGVGNDSHIHFVLK</sequence>
<dbReference type="EMBL" id="SGXA01000001">
    <property type="protein sequence ID" value="RZS75300.1"/>
    <property type="molecule type" value="Genomic_DNA"/>
</dbReference>
<dbReference type="AlphaFoldDB" id="A0A4Q7N119"/>
<dbReference type="InterPro" id="IPR023214">
    <property type="entry name" value="HAD_sf"/>
</dbReference>
<protein>
    <submittedName>
        <fullName evidence="1">Sugar-phosphatase</fullName>
    </submittedName>
</protein>
<dbReference type="NCBIfam" id="TIGR01509">
    <property type="entry name" value="HAD-SF-IA-v3"/>
    <property type="match status" value="1"/>
</dbReference>
<dbReference type="SFLD" id="SFLDS00003">
    <property type="entry name" value="Haloacid_Dehalogenase"/>
    <property type="match status" value="1"/>
</dbReference>
<keyword evidence="2" id="KW-1185">Reference proteome</keyword>